<evidence type="ECO:0000256" key="4">
    <source>
        <dbReference type="ARBA" id="ARBA00023002"/>
    </source>
</evidence>
<dbReference type="PANTHER" id="PTHR46206">
    <property type="entry name" value="CYTOCHROME P450"/>
    <property type="match status" value="1"/>
</dbReference>
<protein>
    <submittedName>
        <fullName evidence="8">Cytochrome P450</fullName>
    </submittedName>
</protein>
<evidence type="ECO:0000256" key="3">
    <source>
        <dbReference type="ARBA" id="ARBA00022723"/>
    </source>
</evidence>
<dbReference type="InterPro" id="IPR036396">
    <property type="entry name" value="Cyt_P450_sf"/>
</dbReference>
<dbReference type="InterPro" id="IPR001128">
    <property type="entry name" value="Cyt_P450"/>
</dbReference>
<evidence type="ECO:0000256" key="6">
    <source>
        <dbReference type="PIRSR" id="PIRSR602401-1"/>
    </source>
</evidence>
<evidence type="ECO:0000313" key="8">
    <source>
        <dbReference type="EMBL" id="OCB90766.1"/>
    </source>
</evidence>
<evidence type="ECO:0000313" key="9">
    <source>
        <dbReference type="Proteomes" id="UP000757232"/>
    </source>
</evidence>
<dbReference type="SUPFAM" id="SSF48264">
    <property type="entry name" value="Cytochrome P450"/>
    <property type="match status" value="1"/>
</dbReference>
<evidence type="ECO:0000256" key="5">
    <source>
        <dbReference type="ARBA" id="ARBA00023004"/>
    </source>
</evidence>
<comment type="caution">
    <text evidence="8">The sequence shown here is derived from an EMBL/GenBank/DDBJ whole genome shotgun (WGS) entry which is preliminary data.</text>
</comment>
<dbReference type="Gene3D" id="1.10.630.10">
    <property type="entry name" value="Cytochrome P450"/>
    <property type="match status" value="1"/>
</dbReference>
<dbReference type="InterPro" id="IPR002401">
    <property type="entry name" value="Cyt_P450_E_grp-I"/>
</dbReference>
<feature type="binding site" description="axial binding residue" evidence="6">
    <location>
        <position position="464"/>
    </location>
    <ligand>
        <name>heme</name>
        <dbReference type="ChEBI" id="CHEBI:30413"/>
    </ligand>
    <ligandPart>
        <name>Fe</name>
        <dbReference type="ChEBI" id="CHEBI:18248"/>
    </ligandPart>
</feature>
<dbReference type="CDD" id="cd11041">
    <property type="entry name" value="CYP503A1-like"/>
    <property type="match status" value="1"/>
</dbReference>
<name>A0A9Q5NB87_SANBA</name>
<comment type="cofactor">
    <cofactor evidence="1 6">
        <name>heme</name>
        <dbReference type="ChEBI" id="CHEBI:30413"/>
    </cofactor>
</comment>
<keyword evidence="3 6" id="KW-0479">Metal-binding</keyword>
<sequence>MFANNGTSVFTSPHAGPSLDIRDNVSYLVSGAVVLGFSALQYLQARKLNVDVPAVGPSGWLTSYYGALKYIMGARAMLQEGYEKYKTHTFKVPEPRRWLVVVNTSELIDEVRKAPDTKLSFLEAVRDSIASEFTMGRLVDSDTYHVAVVRTQLTRNIAALFDGIKEEIALGFDEGINSSGSAWVSRPALSTVMQVVGRASNRVFVGLPVCRDKDYLDINVRFTIDVIKASHIINLFPSFMRRPVGELLTSVPATTRRALKHLGPIIEFRLRQEEEHGHDWPGKPNDTLQWLIEEAPEGEQRTVLALTQRVLTLNFAAIHTSSMSFTHALLHLAARPEYIAPLREEVEHVIQSEGWTKLAMQKMRKADSFLKESQRFTGIGSLSMSRKAIVGITLSDGTFLPAGTHVACNAFAVHNDDDNYEDAKEFRPFRFAEMRDESAEEGTKHQFVSTSNEYLPFGHGRHACPGRFFAANELKAMLAYIVLAYDIKLPEGSQRPKDIEFAQALAPDPKAHVLFRRRQA</sequence>
<comment type="similarity">
    <text evidence="2 7">Belongs to the cytochrome P450 family.</text>
</comment>
<dbReference type="GO" id="GO:0005506">
    <property type="term" value="F:iron ion binding"/>
    <property type="evidence" value="ECO:0007669"/>
    <property type="project" value="InterPro"/>
</dbReference>
<dbReference type="PRINTS" id="PR00463">
    <property type="entry name" value="EP450I"/>
</dbReference>
<gene>
    <name evidence="8" type="ORF">A7U60_g2010</name>
</gene>
<dbReference type="EMBL" id="LNZH02000118">
    <property type="protein sequence ID" value="OCB90766.1"/>
    <property type="molecule type" value="Genomic_DNA"/>
</dbReference>
<dbReference type="OrthoDB" id="1844152at2759"/>
<dbReference type="Pfam" id="PF00067">
    <property type="entry name" value="p450"/>
    <property type="match status" value="1"/>
</dbReference>
<organism evidence="8 9">
    <name type="scientific">Sanghuangporus baumii</name>
    <name type="common">Phellinus baumii</name>
    <dbReference type="NCBI Taxonomy" id="108892"/>
    <lineage>
        <taxon>Eukaryota</taxon>
        <taxon>Fungi</taxon>
        <taxon>Dikarya</taxon>
        <taxon>Basidiomycota</taxon>
        <taxon>Agaricomycotina</taxon>
        <taxon>Agaricomycetes</taxon>
        <taxon>Hymenochaetales</taxon>
        <taxon>Hymenochaetaceae</taxon>
        <taxon>Sanghuangporus</taxon>
    </lineage>
</organism>
<dbReference type="Proteomes" id="UP000757232">
    <property type="component" value="Unassembled WGS sequence"/>
</dbReference>
<evidence type="ECO:0000256" key="7">
    <source>
        <dbReference type="RuleBase" id="RU000461"/>
    </source>
</evidence>
<reference evidence="8" key="1">
    <citation type="submission" date="2016-06" db="EMBL/GenBank/DDBJ databases">
        <title>Draft Genome sequence of the fungus Inonotus baumii.</title>
        <authorList>
            <person name="Zhu H."/>
            <person name="Lin W."/>
        </authorList>
    </citation>
    <scope>NUCLEOTIDE SEQUENCE</scope>
    <source>
        <strain evidence="8">821</strain>
    </source>
</reference>
<accession>A0A9Q5NB87</accession>
<evidence type="ECO:0000256" key="1">
    <source>
        <dbReference type="ARBA" id="ARBA00001971"/>
    </source>
</evidence>
<dbReference type="GO" id="GO:0016705">
    <property type="term" value="F:oxidoreductase activity, acting on paired donors, with incorporation or reduction of molecular oxygen"/>
    <property type="evidence" value="ECO:0007669"/>
    <property type="project" value="InterPro"/>
</dbReference>
<dbReference type="GO" id="GO:0020037">
    <property type="term" value="F:heme binding"/>
    <property type="evidence" value="ECO:0007669"/>
    <property type="project" value="InterPro"/>
</dbReference>
<dbReference type="GO" id="GO:0004497">
    <property type="term" value="F:monooxygenase activity"/>
    <property type="evidence" value="ECO:0007669"/>
    <property type="project" value="UniProtKB-KW"/>
</dbReference>
<proteinExistence type="inferred from homology"/>
<keyword evidence="6 7" id="KW-0349">Heme</keyword>
<keyword evidence="9" id="KW-1185">Reference proteome</keyword>
<dbReference type="AlphaFoldDB" id="A0A9Q5NB87"/>
<dbReference type="PROSITE" id="PS00086">
    <property type="entry name" value="CYTOCHROME_P450"/>
    <property type="match status" value="1"/>
</dbReference>
<keyword evidence="5 6" id="KW-0408">Iron</keyword>
<dbReference type="InterPro" id="IPR017972">
    <property type="entry name" value="Cyt_P450_CS"/>
</dbReference>
<keyword evidence="7" id="KW-0503">Monooxygenase</keyword>
<evidence type="ECO:0000256" key="2">
    <source>
        <dbReference type="ARBA" id="ARBA00010617"/>
    </source>
</evidence>
<keyword evidence="4 7" id="KW-0560">Oxidoreductase</keyword>